<dbReference type="GO" id="GO:0060294">
    <property type="term" value="P:cilium movement involved in cell motility"/>
    <property type="evidence" value="ECO:0007669"/>
    <property type="project" value="InterPro"/>
</dbReference>
<keyword evidence="4" id="KW-0206">Cytoskeleton</keyword>
<feature type="compositionally biased region" description="Basic and acidic residues" evidence="6">
    <location>
        <begin position="638"/>
        <end position="690"/>
    </location>
</feature>
<dbReference type="PANTHER" id="PTHR13159:SF0">
    <property type="entry name" value="RADIAL SPOKE HEAD 6 HOMOLOG A"/>
    <property type="match status" value="1"/>
</dbReference>
<sequence length="1227" mass="139870">MCEFQMEAGGTSNISEEASSDGSLYYEVNDPKKLSKTGQDEFEKAKNLVSTVGPKSKLSLYDHLRDILHQVIRHNIEDAVDQLEDISRSLKDKLDEEQTGERTTFDEDLKKFLEDQAKFYGLPKSAAENDNNNKESSHHSPELPDLPYIVGRFAQCGMGCLSPDESHDLRVALKNLASERKLKKIRFWGRVFTLAGEYIVAESPYQKGMELDEPAEKSPESEKDGVGANEYVYFVCTQIGRPWKCLPSLKPHHIIQARKIKRFFTGNLESEVGGNINFKGKEAHYLRAQIARISASTCIAPVDYYTQTGLGEDKKIILNEGFNAKPASAWEAYNAELEFWVHSRRALLENGRCTPVRAESKADLTEEVQEDAVPLFRCLTYDQVVDDLDLWNFKLSSKLSRENSVMLVQSSMWPGACTFYDGKSFEHTYIGYGYKEEGYKRKKTEGKVPEVLSKVDEKQKDESIEEEYLDESEDAKENEQFSSELEMKDHKVDTQRKAVDEGKESDGKMFPDVYQESSKKGDEKVDEIPSGDKESKKKGELIDVEISKETDSEEEKVPVFKIKDGAVDEVQKVQFISESQKQDKVRKEPESSEEDLQQRSGQKVSQGVIRKESEDKVKAKQSSEVLDEGMTVKQVIQEGKDVIRKKSKDEVEKKQSSEDILREENKSVEKVTPEEKEPVRKKSKDKVEEKESSEEVFQQRSEQKVLQGEKEFISKAEVSPKESREVLDEGMKVKQVIKEGKDVIRKKSEGELEKHQSGKEILQEENKSVEKVPTQEEKELVRKKSKDKVEEKESHKELLAEAKKSEEKVTQEEKELIKKKSKDDAVKVEENKSTKEAINKELVQKVIQEGKGAMRQKSAHKEAVRKDKQDKDVSKEDLVEEKLTEKDNLDQLGTVKQEVSKGSLEGKIIEEGNVSEEDGLDHKSSVKDEEKVSGAEVLEEGKQKVLQGGKEAAEERSTETTNDKLNDQDTIKKGASPEVNNEEAETTQKKNIEGNADVINEGQELQFALSKEKLDRQGTEKDESKEAFKIENKEEKDKIESNKEKEDLLRTIKEEETSKEFITDGTKSVRELIQEALLKKSKEEQEAFKKESIDQEEKGESQEGNDKIESNKDILDEKSPIKQEKVSKEIITDPTKSIRTLIQEAVEKKSKEERETVKREDTDQSAIQKESQGRKQEAETINKVEKEKLEQPNVVKEEGGKVSEEEEDEEKSLQKILQKLKEDAEKE</sequence>
<feature type="region of interest" description="Disordered" evidence="6">
    <location>
        <begin position="744"/>
        <end position="831"/>
    </location>
</feature>
<dbReference type="Pfam" id="PF04712">
    <property type="entry name" value="Radial_spoke"/>
    <property type="match status" value="1"/>
</dbReference>
<feature type="region of interest" description="Disordered" evidence="6">
    <location>
        <begin position="124"/>
        <end position="143"/>
    </location>
</feature>
<evidence type="ECO:0000256" key="6">
    <source>
        <dbReference type="SAM" id="MobiDB-lite"/>
    </source>
</evidence>
<feature type="region of interest" description="Disordered" evidence="6">
    <location>
        <begin position="1010"/>
        <end position="1043"/>
    </location>
</feature>
<keyword evidence="5" id="KW-0966">Cell projection</keyword>
<dbReference type="InterPro" id="IPR006802">
    <property type="entry name" value="Radial_spoke"/>
</dbReference>
<organism evidence="7 8">
    <name type="scientific">Oedothorax gibbosus</name>
    <dbReference type="NCBI Taxonomy" id="931172"/>
    <lineage>
        <taxon>Eukaryota</taxon>
        <taxon>Metazoa</taxon>
        <taxon>Ecdysozoa</taxon>
        <taxon>Arthropoda</taxon>
        <taxon>Chelicerata</taxon>
        <taxon>Arachnida</taxon>
        <taxon>Araneae</taxon>
        <taxon>Araneomorphae</taxon>
        <taxon>Entelegynae</taxon>
        <taxon>Araneoidea</taxon>
        <taxon>Linyphiidae</taxon>
        <taxon>Erigoninae</taxon>
        <taxon>Oedothorax</taxon>
    </lineage>
</organism>
<comment type="subcellular location">
    <subcellularLocation>
        <location evidence="1">Cytoplasm</location>
        <location evidence="1">Cytoskeleton</location>
        <location evidence="1">Cilium axoneme</location>
    </subcellularLocation>
</comment>
<accession>A0AAV6USY9</accession>
<dbReference type="AlphaFoldDB" id="A0AAV6USY9"/>
<feature type="compositionally biased region" description="Basic and acidic residues" evidence="6">
    <location>
        <begin position="859"/>
        <end position="889"/>
    </location>
</feature>
<feature type="compositionally biased region" description="Basic and acidic residues" evidence="6">
    <location>
        <begin position="453"/>
        <end position="462"/>
    </location>
</feature>
<feature type="compositionally biased region" description="Basic and acidic residues" evidence="6">
    <location>
        <begin position="1145"/>
        <end position="1162"/>
    </location>
</feature>
<dbReference type="CDD" id="cd22963">
    <property type="entry name" value="DD_CrRSP4-like"/>
    <property type="match status" value="1"/>
</dbReference>
<name>A0AAV6USY9_9ARAC</name>
<feature type="compositionally biased region" description="Polar residues" evidence="6">
    <location>
        <begin position="10"/>
        <end position="22"/>
    </location>
</feature>
<keyword evidence="8" id="KW-1185">Reference proteome</keyword>
<evidence type="ECO:0000256" key="1">
    <source>
        <dbReference type="ARBA" id="ARBA00004430"/>
    </source>
</evidence>
<evidence type="ECO:0000256" key="4">
    <source>
        <dbReference type="ARBA" id="ARBA00023212"/>
    </source>
</evidence>
<feature type="compositionally biased region" description="Basic and acidic residues" evidence="6">
    <location>
        <begin position="1171"/>
        <end position="1203"/>
    </location>
</feature>
<feature type="compositionally biased region" description="Basic and acidic residues" evidence="6">
    <location>
        <begin position="517"/>
        <end position="558"/>
    </location>
</feature>
<feature type="region of interest" description="Disordered" evidence="6">
    <location>
        <begin position="1"/>
        <end position="22"/>
    </location>
</feature>
<evidence type="ECO:0000256" key="3">
    <source>
        <dbReference type="ARBA" id="ARBA00023069"/>
    </source>
</evidence>
<dbReference type="GO" id="GO:0035082">
    <property type="term" value="P:axoneme assembly"/>
    <property type="evidence" value="ECO:0007669"/>
    <property type="project" value="TreeGrafter"/>
</dbReference>
<feature type="compositionally biased region" description="Basic and acidic residues" evidence="6">
    <location>
        <begin position="951"/>
        <end position="972"/>
    </location>
</feature>
<dbReference type="PANTHER" id="PTHR13159">
    <property type="entry name" value="RADIAL SPOKEHEAD-RELATED"/>
    <property type="match status" value="1"/>
</dbReference>
<proteinExistence type="predicted"/>
<dbReference type="GO" id="GO:0001534">
    <property type="term" value="C:radial spoke"/>
    <property type="evidence" value="ECO:0007669"/>
    <property type="project" value="InterPro"/>
</dbReference>
<feature type="compositionally biased region" description="Basic and acidic residues" evidence="6">
    <location>
        <begin position="131"/>
        <end position="142"/>
    </location>
</feature>
<evidence type="ECO:0000313" key="7">
    <source>
        <dbReference type="EMBL" id="KAG8186917.1"/>
    </source>
</evidence>
<dbReference type="EMBL" id="JAFNEN010000284">
    <property type="protein sequence ID" value="KAG8186917.1"/>
    <property type="molecule type" value="Genomic_DNA"/>
</dbReference>
<comment type="caution">
    <text evidence="7">The sequence shown here is derived from an EMBL/GenBank/DDBJ whole genome shotgun (WGS) entry which is preliminary data.</text>
</comment>
<evidence type="ECO:0000256" key="5">
    <source>
        <dbReference type="ARBA" id="ARBA00023273"/>
    </source>
</evidence>
<keyword evidence="2" id="KW-0963">Cytoplasm</keyword>
<gene>
    <name evidence="7" type="ORF">JTE90_000390</name>
</gene>
<feature type="region of interest" description="Disordered" evidence="6">
    <location>
        <begin position="849"/>
        <end position="994"/>
    </location>
</feature>
<evidence type="ECO:0000313" key="8">
    <source>
        <dbReference type="Proteomes" id="UP000827092"/>
    </source>
</evidence>
<feature type="compositionally biased region" description="Basic and acidic residues" evidence="6">
    <location>
        <begin position="920"/>
        <end position="943"/>
    </location>
</feature>
<feature type="region of interest" description="Disordered" evidence="6">
    <location>
        <begin position="1083"/>
        <end position="1227"/>
    </location>
</feature>
<feature type="region of interest" description="Disordered" evidence="6">
    <location>
        <begin position="573"/>
        <end position="703"/>
    </location>
</feature>
<keyword evidence="3" id="KW-0969">Cilium</keyword>
<feature type="compositionally biased region" description="Basic and acidic residues" evidence="6">
    <location>
        <begin position="609"/>
        <end position="618"/>
    </location>
</feature>
<feature type="compositionally biased region" description="Acidic residues" evidence="6">
    <location>
        <begin position="463"/>
        <end position="474"/>
    </location>
</feature>
<reference evidence="7 8" key="1">
    <citation type="journal article" date="2022" name="Nat. Ecol. Evol.">
        <title>A masculinizing supergene underlies an exaggerated male reproductive morph in a spider.</title>
        <authorList>
            <person name="Hendrickx F."/>
            <person name="De Corte Z."/>
            <person name="Sonet G."/>
            <person name="Van Belleghem S.M."/>
            <person name="Kostlbacher S."/>
            <person name="Vangestel C."/>
        </authorList>
    </citation>
    <scope>NUCLEOTIDE SEQUENCE [LARGE SCALE GENOMIC DNA]</scope>
    <source>
        <strain evidence="7">W744_W776</strain>
    </source>
</reference>
<feature type="compositionally biased region" description="Basic and acidic residues" evidence="6">
    <location>
        <begin position="475"/>
        <end position="509"/>
    </location>
</feature>
<protein>
    <submittedName>
        <fullName evidence="7">Uncharacterized protein</fullName>
    </submittedName>
</protein>
<dbReference type="Proteomes" id="UP000827092">
    <property type="component" value="Unassembled WGS sequence"/>
</dbReference>
<evidence type="ECO:0000256" key="2">
    <source>
        <dbReference type="ARBA" id="ARBA00022490"/>
    </source>
</evidence>
<feature type="region of interest" description="Disordered" evidence="6">
    <location>
        <begin position="453"/>
        <end position="558"/>
    </location>
</feature>
<feature type="compositionally biased region" description="Basic and acidic residues" evidence="6">
    <location>
        <begin position="580"/>
        <end position="590"/>
    </location>
</feature>
<feature type="compositionally biased region" description="Basic and acidic residues" evidence="6">
    <location>
        <begin position="1083"/>
        <end position="1131"/>
    </location>
</feature>